<accession>A0A2H5QQ00</accession>
<keyword evidence="2" id="KW-1185">Reference proteome</keyword>
<dbReference type="Proteomes" id="UP000236630">
    <property type="component" value="Unassembled WGS sequence"/>
</dbReference>
<name>A0A2H5QQ00_CITUN</name>
<evidence type="ECO:0000313" key="1">
    <source>
        <dbReference type="EMBL" id="GAY66679.1"/>
    </source>
</evidence>
<dbReference type="EMBL" id="BDQV01000604">
    <property type="protein sequence ID" value="GAY66679.1"/>
    <property type="molecule type" value="Genomic_DNA"/>
</dbReference>
<organism evidence="1 2">
    <name type="scientific">Citrus unshiu</name>
    <name type="common">Satsuma mandarin</name>
    <name type="synonym">Citrus nobilis var. unshiu</name>
    <dbReference type="NCBI Taxonomy" id="55188"/>
    <lineage>
        <taxon>Eukaryota</taxon>
        <taxon>Viridiplantae</taxon>
        <taxon>Streptophyta</taxon>
        <taxon>Embryophyta</taxon>
        <taxon>Tracheophyta</taxon>
        <taxon>Spermatophyta</taxon>
        <taxon>Magnoliopsida</taxon>
        <taxon>eudicotyledons</taxon>
        <taxon>Gunneridae</taxon>
        <taxon>Pentapetalae</taxon>
        <taxon>rosids</taxon>
        <taxon>malvids</taxon>
        <taxon>Sapindales</taxon>
        <taxon>Rutaceae</taxon>
        <taxon>Aurantioideae</taxon>
        <taxon>Citrus</taxon>
    </lineage>
</organism>
<comment type="caution">
    <text evidence="1">The sequence shown here is derived from an EMBL/GenBank/DDBJ whole genome shotgun (WGS) entry which is preliminary data.</text>
</comment>
<gene>
    <name evidence="1" type="ORF">CUMW_250700</name>
</gene>
<dbReference type="AlphaFoldDB" id="A0A2H5QQ00"/>
<proteinExistence type="predicted"/>
<sequence length="73" mass="8589">MNLMNHFRPDVAFSWTRFAQAPSTAWLFSFKSCTSIWNTGRIPKQFFNFLNKWMIHLTGRTLAVSFAHKNYTA</sequence>
<protein>
    <submittedName>
        <fullName evidence="1">Uncharacterized protein</fullName>
    </submittedName>
</protein>
<evidence type="ECO:0000313" key="2">
    <source>
        <dbReference type="Proteomes" id="UP000236630"/>
    </source>
</evidence>
<reference evidence="1 2" key="1">
    <citation type="journal article" date="2017" name="Front. Genet.">
        <title>Draft sequencing of the heterozygous diploid genome of Satsuma (Citrus unshiu Marc.) using a hybrid assembly approach.</title>
        <authorList>
            <person name="Shimizu T."/>
            <person name="Tanizawa Y."/>
            <person name="Mochizuki T."/>
            <person name="Nagasaki H."/>
            <person name="Yoshioka T."/>
            <person name="Toyoda A."/>
            <person name="Fujiyama A."/>
            <person name="Kaminuma E."/>
            <person name="Nakamura Y."/>
        </authorList>
    </citation>
    <scope>NUCLEOTIDE SEQUENCE [LARGE SCALE GENOMIC DNA]</scope>
    <source>
        <strain evidence="2">cv. Miyagawa wase</strain>
    </source>
</reference>